<dbReference type="RefSeq" id="WP_143911668.1">
    <property type="nucleotide sequence ID" value="NZ_VLNT01000002.1"/>
</dbReference>
<feature type="domain" description="N-acetyltransferase" evidence="1">
    <location>
        <begin position="3"/>
        <end position="148"/>
    </location>
</feature>
<dbReference type="Pfam" id="PF13527">
    <property type="entry name" value="Acetyltransf_9"/>
    <property type="match status" value="1"/>
</dbReference>
<accession>A0A554SGU7</accession>
<evidence type="ECO:0000313" key="3">
    <source>
        <dbReference type="Proteomes" id="UP000316988"/>
    </source>
</evidence>
<dbReference type="InterPro" id="IPR051554">
    <property type="entry name" value="Acetyltransferase_Eis"/>
</dbReference>
<dbReference type="EMBL" id="VLNT01000002">
    <property type="protein sequence ID" value="TSD65546.1"/>
    <property type="molecule type" value="Genomic_DNA"/>
</dbReference>
<comment type="caution">
    <text evidence="2">The sequence shown here is derived from an EMBL/GenBank/DDBJ whole genome shotgun (WGS) entry which is preliminary data.</text>
</comment>
<dbReference type="CDD" id="cd04301">
    <property type="entry name" value="NAT_SF"/>
    <property type="match status" value="1"/>
</dbReference>
<dbReference type="InterPro" id="IPR041380">
    <property type="entry name" value="Acetyltransf_17"/>
</dbReference>
<dbReference type="PANTHER" id="PTHR37817">
    <property type="entry name" value="N-ACETYLTRANSFERASE EIS"/>
    <property type="match status" value="1"/>
</dbReference>
<name>A0A554SGU7_9ACTN</name>
<dbReference type="InterPro" id="IPR000182">
    <property type="entry name" value="GNAT_dom"/>
</dbReference>
<evidence type="ECO:0000259" key="1">
    <source>
        <dbReference type="PROSITE" id="PS51186"/>
    </source>
</evidence>
<dbReference type="Proteomes" id="UP000316988">
    <property type="component" value="Unassembled WGS sequence"/>
</dbReference>
<sequence>MPTQIRPITPDDHDQLKVLLTEAFGTNEGDWEGLRAPGRTRWGAFVDGRLAATINHLEYTSWFRGVEVPTAGVTGVSIAAEYRGQRLLRPLMEELTAHARSRGERIATLFATATGIYRGFGFSRILQVGSVELPVASLGRIRGSLDLRRATDDDQDVLRTIYDTWARRHDGPLTRRGPAHERPDHRFKDLTGTTIIERDGEPRGYLRWKRGPSGDWADSVVEVPELIALDADAMRTALASLASYDSVASRVRLFSAGDVDTMRWILPSNSWTPLADTEPYMLRVLDPSAFDLLPAPPGVTATLPFAVGDDGWVLHVADGEMRVEPDPMAASSGRRLDPGALAVSFAGVLTSSAQREVGLLAGDDRDDALWDLVFTSGRRLATRDSF</sequence>
<dbReference type="Gene3D" id="3.40.630.30">
    <property type="match status" value="2"/>
</dbReference>
<dbReference type="InterPro" id="IPR036527">
    <property type="entry name" value="SCP2_sterol-bd_dom_sf"/>
</dbReference>
<dbReference type="Gene3D" id="3.30.1050.10">
    <property type="entry name" value="SCP2 sterol-binding domain"/>
    <property type="match status" value="1"/>
</dbReference>
<protein>
    <submittedName>
        <fullName evidence="2">GNAT family N-acetyltransferase</fullName>
    </submittedName>
</protein>
<reference evidence="2 3" key="1">
    <citation type="submission" date="2019-07" db="EMBL/GenBank/DDBJ databases">
        <authorList>
            <person name="Zhao L.H."/>
        </authorList>
    </citation>
    <scope>NUCLEOTIDE SEQUENCE [LARGE SCALE GENOMIC DNA]</scope>
    <source>
        <strain evidence="2 3">Co35</strain>
    </source>
</reference>
<organism evidence="2 3">
    <name type="scientific">Aeromicrobium piscarium</name>
    <dbReference type="NCBI Taxonomy" id="2590901"/>
    <lineage>
        <taxon>Bacteria</taxon>
        <taxon>Bacillati</taxon>
        <taxon>Actinomycetota</taxon>
        <taxon>Actinomycetes</taxon>
        <taxon>Propionibacteriales</taxon>
        <taxon>Nocardioidaceae</taxon>
        <taxon>Aeromicrobium</taxon>
    </lineage>
</organism>
<dbReference type="OrthoDB" id="3498897at2"/>
<proteinExistence type="predicted"/>
<dbReference type="PROSITE" id="PS51186">
    <property type="entry name" value="GNAT"/>
    <property type="match status" value="1"/>
</dbReference>
<gene>
    <name evidence="2" type="ORF">FNM00_03730</name>
</gene>
<evidence type="ECO:0000313" key="2">
    <source>
        <dbReference type="EMBL" id="TSD65546.1"/>
    </source>
</evidence>
<dbReference type="PANTHER" id="PTHR37817:SF1">
    <property type="entry name" value="N-ACETYLTRANSFERASE EIS"/>
    <property type="match status" value="1"/>
</dbReference>
<dbReference type="InterPro" id="IPR016181">
    <property type="entry name" value="Acyl_CoA_acyltransferase"/>
</dbReference>
<keyword evidence="2" id="KW-0808">Transferase</keyword>
<dbReference type="SUPFAM" id="SSF55729">
    <property type="entry name" value="Acyl-CoA N-acyltransferases (Nat)"/>
    <property type="match status" value="1"/>
</dbReference>
<dbReference type="GO" id="GO:0034069">
    <property type="term" value="F:aminoglycoside N-acetyltransferase activity"/>
    <property type="evidence" value="ECO:0007669"/>
    <property type="project" value="TreeGrafter"/>
</dbReference>
<dbReference type="Pfam" id="PF17668">
    <property type="entry name" value="Acetyltransf_17"/>
    <property type="match status" value="1"/>
</dbReference>
<dbReference type="GO" id="GO:0030649">
    <property type="term" value="P:aminoglycoside antibiotic catabolic process"/>
    <property type="evidence" value="ECO:0007669"/>
    <property type="project" value="TreeGrafter"/>
</dbReference>
<keyword evidence="3" id="KW-1185">Reference proteome</keyword>
<dbReference type="AlphaFoldDB" id="A0A554SGU7"/>